<dbReference type="EMBL" id="QRUP01000017">
    <property type="protein sequence ID" value="RGR71904.1"/>
    <property type="molecule type" value="Genomic_DNA"/>
</dbReference>
<proteinExistence type="predicted"/>
<dbReference type="AlphaFoldDB" id="A0A412FUV7"/>
<evidence type="ECO:0000313" key="3">
    <source>
        <dbReference type="Proteomes" id="UP000284178"/>
    </source>
</evidence>
<comment type="caution">
    <text evidence="2">The sequence shown here is derived from an EMBL/GenBank/DDBJ whole genome shotgun (WGS) entry which is preliminary data.</text>
</comment>
<organism evidence="2 3">
    <name type="scientific">Holdemania filiformis</name>
    <dbReference type="NCBI Taxonomy" id="61171"/>
    <lineage>
        <taxon>Bacteria</taxon>
        <taxon>Bacillati</taxon>
        <taxon>Bacillota</taxon>
        <taxon>Erysipelotrichia</taxon>
        <taxon>Erysipelotrichales</taxon>
        <taxon>Erysipelotrichaceae</taxon>
        <taxon>Holdemania</taxon>
    </lineage>
</organism>
<dbReference type="Proteomes" id="UP000284178">
    <property type="component" value="Unassembled WGS sequence"/>
</dbReference>
<feature type="transmembrane region" description="Helical" evidence="1">
    <location>
        <begin position="33"/>
        <end position="52"/>
    </location>
</feature>
<accession>A0A412FUV7</accession>
<evidence type="ECO:0000313" key="2">
    <source>
        <dbReference type="EMBL" id="RGR71904.1"/>
    </source>
</evidence>
<reference evidence="2 3" key="1">
    <citation type="submission" date="2018-08" db="EMBL/GenBank/DDBJ databases">
        <title>A genome reference for cultivated species of the human gut microbiota.</title>
        <authorList>
            <person name="Zou Y."/>
            <person name="Xue W."/>
            <person name="Luo G."/>
        </authorList>
    </citation>
    <scope>NUCLEOTIDE SEQUENCE [LARGE SCALE GENOMIC DNA]</scope>
    <source>
        <strain evidence="2 3">AF24-29</strain>
    </source>
</reference>
<name>A0A412FUV7_9FIRM</name>
<keyword evidence="3" id="KW-1185">Reference proteome</keyword>
<protein>
    <submittedName>
        <fullName evidence="2">Protein CrcB-like protein</fullName>
    </submittedName>
</protein>
<sequence>MKITWIFLILAIVCALFSDKIDAAFKADQKLKRIILIFSGGILLVCVIAVIARNLT</sequence>
<keyword evidence="1" id="KW-1133">Transmembrane helix</keyword>
<keyword evidence="1" id="KW-0812">Transmembrane</keyword>
<dbReference type="GeneID" id="83016293"/>
<evidence type="ECO:0000256" key="1">
    <source>
        <dbReference type="SAM" id="Phobius"/>
    </source>
</evidence>
<keyword evidence="1" id="KW-0472">Membrane</keyword>
<dbReference type="RefSeq" id="WP_006057823.1">
    <property type="nucleotide sequence ID" value="NZ_CABJCV010000017.1"/>
</dbReference>
<gene>
    <name evidence="2" type="ORF">DWY25_12905</name>
</gene>